<reference evidence="2" key="1">
    <citation type="journal article" date="2023" name="Science">
        <title>Genome structures resolve the early diversification of teleost fishes.</title>
        <authorList>
            <person name="Parey E."/>
            <person name="Louis A."/>
            <person name="Montfort J."/>
            <person name="Bouchez O."/>
            <person name="Roques C."/>
            <person name="Iampietro C."/>
            <person name="Lluch J."/>
            <person name="Castinel A."/>
            <person name="Donnadieu C."/>
            <person name="Desvignes T."/>
            <person name="Floi Bucao C."/>
            <person name="Jouanno E."/>
            <person name="Wen M."/>
            <person name="Mejri S."/>
            <person name="Dirks R."/>
            <person name="Jansen H."/>
            <person name="Henkel C."/>
            <person name="Chen W.J."/>
            <person name="Zahm M."/>
            <person name="Cabau C."/>
            <person name="Klopp C."/>
            <person name="Thompson A.W."/>
            <person name="Robinson-Rechavi M."/>
            <person name="Braasch I."/>
            <person name="Lecointre G."/>
            <person name="Bobe J."/>
            <person name="Postlethwait J.H."/>
            <person name="Berthelot C."/>
            <person name="Roest Crollius H."/>
            <person name="Guiguen Y."/>
        </authorList>
    </citation>
    <scope>NUCLEOTIDE SEQUENCE</scope>
    <source>
        <strain evidence="2">WJC10195</strain>
    </source>
</reference>
<dbReference type="AlphaFoldDB" id="A0A9Q1EDR7"/>
<dbReference type="GO" id="GO:0005874">
    <property type="term" value="C:microtubule"/>
    <property type="evidence" value="ECO:0007669"/>
    <property type="project" value="InterPro"/>
</dbReference>
<evidence type="ECO:0000313" key="2">
    <source>
        <dbReference type="EMBL" id="KAJ8336935.1"/>
    </source>
</evidence>
<dbReference type="Proteomes" id="UP001152622">
    <property type="component" value="Chromosome 19"/>
</dbReference>
<proteinExistence type="predicted"/>
<feature type="region of interest" description="Disordered" evidence="1">
    <location>
        <begin position="47"/>
        <end position="78"/>
    </location>
</feature>
<dbReference type="EMBL" id="JAINUF010000019">
    <property type="protein sequence ID" value="KAJ8336935.1"/>
    <property type="molecule type" value="Genomic_DNA"/>
</dbReference>
<sequence length="218" mass="23628">MDDDLESFLAEQKAKVAEERAILAQDPPYLEIRTKAHNAYSSAIKENIPPSKWSSVQRPHNNQEESAGLSLQLGEDYERKKQRLQQELRLDYRRYMAQALSKGLSDPLDIQPSPRPPHHQRAAPPNQRSAPPQEGRCHPDRGWAGGAQGAETSRGEEPPAGGGAGPMGEAQGYQGGVELGARLFGVRRGRGAGSPGQETTQRKPGAGSHGQARATLQS</sequence>
<evidence type="ECO:0000313" key="3">
    <source>
        <dbReference type="Proteomes" id="UP001152622"/>
    </source>
</evidence>
<dbReference type="OrthoDB" id="10044099at2759"/>
<organism evidence="2 3">
    <name type="scientific">Synaphobranchus kaupii</name>
    <name type="common">Kaup's arrowtooth eel</name>
    <dbReference type="NCBI Taxonomy" id="118154"/>
    <lineage>
        <taxon>Eukaryota</taxon>
        <taxon>Metazoa</taxon>
        <taxon>Chordata</taxon>
        <taxon>Craniata</taxon>
        <taxon>Vertebrata</taxon>
        <taxon>Euteleostomi</taxon>
        <taxon>Actinopterygii</taxon>
        <taxon>Neopterygii</taxon>
        <taxon>Teleostei</taxon>
        <taxon>Anguilliformes</taxon>
        <taxon>Synaphobranchidae</taxon>
        <taxon>Synaphobranchus</taxon>
    </lineage>
</organism>
<dbReference type="GO" id="GO:0005813">
    <property type="term" value="C:centrosome"/>
    <property type="evidence" value="ECO:0007669"/>
    <property type="project" value="InterPro"/>
</dbReference>
<comment type="caution">
    <text evidence="2">The sequence shown here is derived from an EMBL/GenBank/DDBJ whole genome shotgun (WGS) entry which is preliminary data.</text>
</comment>
<protein>
    <recommendedName>
        <fullName evidence="4">Centrosome and spindle pole associated protein 1</fullName>
    </recommendedName>
</protein>
<gene>
    <name evidence="2" type="ORF">SKAU_G00381550</name>
</gene>
<dbReference type="PANTHER" id="PTHR21616">
    <property type="entry name" value="CENTROSOME SPINDLE POLE ASSOCIATED PROTEIN"/>
    <property type="match status" value="1"/>
</dbReference>
<keyword evidence="3" id="KW-1185">Reference proteome</keyword>
<evidence type="ECO:0008006" key="4">
    <source>
        <dbReference type="Google" id="ProtNLM"/>
    </source>
</evidence>
<accession>A0A9Q1EDR7</accession>
<dbReference type="InterPro" id="IPR026708">
    <property type="entry name" value="CSPP1"/>
</dbReference>
<dbReference type="PANTHER" id="PTHR21616:SF2">
    <property type="entry name" value="CENTROSOME AND SPINDLE POLE-ASSOCIATED PROTEIN 1"/>
    <property type="match status" value="1"/>
</dbReference>
<feature type="region of interest" description="Disordered" evidence="1">
    <location>
        <begin position="102"/>
        <end position="218"/>
    </location>
</feature>
<name>A0A9Q1EDR7_SYNKA</name>
<dbReference type="GO" id="GO:0000922">
    <property type="term" value="C:spindle pole"/>
    <property type="evidence" value="ECO:0007669"/>
    <property type="project" value="InterPro"/>
</dbReference>
<evidence type="ECO:0000256" key="1">
    <source>
        <dbReference type="SAM" id="MobiDB-lite"/>
    </source>
</evidence>
<dbReference type="GO" id="GO:0032467">
    <property type="term" value="P:positive regulation of cytokinesis"/>
    <property type="evidence" value="ECO:0007669"/>
    <property type="project" value="InterPro"/>
</dbReference>